<evidence type="ECO:0000256" key="6">
    <source>
        <dbReference type="ARBA" id="ARBA00022968"/>
    </source>
</evidence>
<evidence type="ECO:0000256" key="10">
    <source>
        <dbReference type="RuleBase" id="RU363063"/>
    </source>
</evidence>
<dbReference type="AlphaFoldDB" id="A0A226CZI7"/>
<dbReference type="Pfam" id="PF01762">
    <property type="entry name" value="Galactosyl_T"/>
    <property type="match status" value="1"/>
</dbReference>
<evidence type="ECO:0000313" key="12">
    <source>
        <dbReference type="Proteomes" id="UP000198287"/>
    </source>
</evidence>
<keyword evidence="9" id="KW-0472">Membrane</keyword>
<evidence type="ECO:0000313" key="11">
    <source>
        <dbReference type="EMBL" id="OXA38363.1"/>
    </source>
</evidence>
<evidence type="ECO:0000256" key="3">
    <source>
        <dbReference type="ARBA" id="ARBA00022676"/>
    </source>
</evidence>
<name>A0A226CZI7_FOLCA</name>
<comment type="subcellular location">
    <subcellularLocation>
        <location evidence="1 10">Golgi apparatus membrane</location>
        <topology evidence="1 10">Single-pass type II membrane protein</topology>
    </subcellularLocation>
</comment>
<protein>
    <recommendedName>
        <fullName evidence="10">Hexosyltransferase</fullName>
        <ecNumber evidence="10">2.4.1.-</ecNumber>
    </recommendedName>
</protein>
<evidence type="ECO:0000256" key="1">
    <source>
        <dbReference type="ARBA" id="ARBA00004323"/>
    </source>
</evidence>
<proteinExistence type="inferred from homology"/>
<dbReference type="GO" id="GO:0000139">
    <property type="term" value="C:Golgi membrane"/>
    <property type="evidence" value="ECO:0007669"/>
    <property type="project" value="UniProtKB-SubCell"/>
</dbReference>
<evidence type="ECO:0000256" key="2">
    <source>
        <dbReference type="ARBA" id="ARBA00008661"/>
    </source>
</evidence>
<organism evidence="11 12">
    <name type="scientific">Folsomia candida</name>
    <name type="common">Springtail</name>
    <dbReference type="NCBI Taxonomy" id="158441"/>
    <lineage>
        <taxon>Eukaryota</taxon>
        <taxon>Metazoa</taxon>
        <taxon>Ecdysozoa</taxon>
        <taxon>Arthropoda</taxon>
        <taxon>Hexapoda</taxon>
        <taxon>Collembola</taxon>
        <taxon>Entomobryomorpha</taxon>
        <taxon>Isotomoidea</taxon>
        <taxon>Isotomidae</taxon>
        <taxon>Proisotominae</taxon>
        <taxon>Folsomia</taxon>
    </lineage>
</organism>
<dbReference type="GO" id="GO:0016758">
    <property type="term" value="F:hexosyltransferase activity"/>
    <property type="evidence" value="ECO:0007669"/>
    <property type="project" value="InterPro"/>
</dbReference>
<comment type="caution">
    <text evidence="11">The sequence shown here is derived from an EMBL/GenBank/DDBJ whole genome shotgun (WGS) entry which is preliminary data.</text>
</comment>
<dbReference type="GO" id="GO:0006493">
    <property type="term" value="P:protein O-linked glycosylation"/>
    <property type="evidence" value="ECO:0007669"/>
    <property type="project" value="TreeGrafter"/>
</dbReference>
<gene>
    <name evidence="11" type="ORF">Fcan01_26790</name>
</gene>
<sequence length="191" mass="22122">MLKWVNLRYPSVPLLVKLDDDVYINWDLIFGFLRNKDLPNLIAGLPFSSAYPVADPTSKFYTPPIVWETGTLYPSYACGVFYILGKRVREELYKGALSTRLFHMEDIFLTGIVRNRFLPDVGVQEIKEYVSTLHMVDHPRSILYSGWGPCQFYENVAVAHSLSVKRLKCFLKMGYFCENHFVYAVKIFCPE</sequence>
<dbReference type="EC" id="2.4.1.-" evidence="10"/>
<accession>A0A226CZI7</accession>
<keyword evidence="4" id="KW-0808">Transferase</keyword>
<keyword evidence="5" id="KW-0812">Transmembrane</keyword>
<keyword evidence="6" id="KW-0735">Signal-anchor</keyword>
<dbReference type="EMBL" id="LNIX01000046">
    <property type="protein sequence ID" value="OXA38363.1"/>
    <property type="molecule type" value="Genomic_DNA"/>
</dbReference>
<dbReference type="OrthoDB" id="5512589at2759"/>
<evidence type="ECO:0000256" key="4">
    <source>
        <dbReference type="ARBA" id="ARBA00022679"/>
    </source>
</evidence>
<evidence type="ECO:0000256" key="8">
    <source>
        <dbReference type="ARBA" id="ARBA00023034"/>
    </source>
</evidence>
<evidence type="ECO:0000256" key="5">
    <source>
        <dbReference type="ARBA" id="ARBA00022692"/>
    </source>
</evidence>
<dbReference type="PANTHER" id="PTHR11214:SF314">
    <property type="entry name" value="HEXOSYLTRANSFERASE"/>
    <property type="match status" value="1"/>
</dbReference>
<evidence type="ECO:0000256" key="9">
    <source>
        <dbReference type="ARBA" id="ARBA00023136"/>
    </source>
</evidence>
<dbReference type="Proteomes" id="UP000198287">
    <property type="component" value="Unassembled WGS sequence"/>
</dbReference>
<evidence type="ECO:0000256" key="7">
    <source>
        <dbReference type="ARBA" id="ARBA00022989"/>
    </source>
</evidence>
<reference evidence="11 12" key="1">
    <citation type="submission" date="2015-12" db="EMBL/GenBank/DDBJ databases">
        <title>The genome of Folsomia candida.</title>
        <authorList>
            <person name="Faddeeva A."/>
            <person name="Derks M.F."/>
            <person name="Anvar Y."/>
            <person name="Smit S."/>
            <person name="Van Straalen N."/>
            <person name="Roelofs D."/>
        </authorList>
    </citation>
    <scope>NUCLEOTIDE SEQUENCE [LARGE SCALE GENOMIC DNA]</scope>
    <source>
        <strain evidence="11 12">VU population</strain>
        <tissue evidence="11">Whole body</tissue>
    </source>
</reference>
<keyword evidence="3 10" id="KW-0328">Glycosyltransferase</keyword>
<keyword evidence="7" id="KW-1133">Transmembrane helix</keyword>
<dbReference type="InterPro" id="IPR002659">
    <property type="entry name" value="Glyco_trans_31"/>
</dbReference>
<keyword evidence="8 10" id="KW-0333">Golgi apparatus</keyword>
<keyword evidence="12" id="KW-1185">Reference proteome</keyword>
<comment type="similarity">
    <text evidence="2 10">Belongs to the glycosyltransferase 31 family.</text>
</comment>
<dbReference type="PANTHER" id="PTHR11214">
    <property type="entry name" value="BETA-1,3-N-ACETYLGLUCOSAMINYLTRANSFERASE"/>
    <property type="match status" value="1"/>
</dbReference>